<organism evidence="1 2">
    <name type="scientific">Clostridium butyricum</name>
    <dbReference type="NCBI Taxonomy" id="1492"/>
    <lineage>
        <taxon>Bacteria</taxon>
        <taxon>Bacillati</taxon>
        <taxon>Bacillota</taxon>
        <taxon>Clostridia</taxon>
        <taxon>Eubacteriales</taxon>
        <taxon>Clostridiaceae</taxon>
        <taxon>Clostridium</taxon>
    </lineage>
</organism>
<proteinExistence type="predicted"/>
<accession>A0A512TRL1</accession>
<dbReference type="EMBL" id="BKBC01000059">
    <property type="protein sequence ID" value="GEQ22743.1"/>
    <property type="molecule type" value="Genomic_DNA"/>
</dbReference>
<dbReference type="RefSeq" id="WP_146869057.1">
    <property type="nucleotide sequence ID" value="NZ_BKBC01000059.1"/>
</dbReference>
<evidence type="ECO:0000313" key="2">
    <source>
        <dbReference type="Proteomes" id="UP000321089"/>
    </source>
</evidence>
<dbReference type="Proteomes" id="UP000321089">
    <property type="component" value="Unassembled WGS sequence"/>
</dbReference>
<dbReference type="AlphaFoldDB" id="A0A512TRL1"/>
<name>A0A512TRL1_CLOBU</name>
<evidence type="ECO:0000313" key="1">
    <source>
        <dbReference type="EMBL" id="GEQ22743.1"/>
    </source>
</evidence>
<protein>
    <submittedName>
        <fullName evidence="1">Uncharacterized protein</fullName>
    </submittedName>
</protein>
<sequence>MSISKEALEFLINEGEEKNPILNLDQGTYSRVGLSRVEEVTAKSFTISTLTGLVDYIKSETDKLPEKLMIHVASPTQVQLFSPLNSDRKREQYLYAQAILPENIRYERFIDTEQFNIMLQSSFVSNNDRDILLKYTGLVKDEAVKSIGDNGISQAVTIKTGVASVGQAEVPNPVTLAPYRTFPEVIQPESKFIFRMKEGPSAALFEADGGAWRNAAILGIKEYLNEALKENKNIQIIA</sequence>
<gene>
    <name evidence="1" type="ORF">CBU02nite_32490</name>
</gene>
<comment type="caution">
    <text evidence="1">The sequence shown here is derived from an EMBL/GenBank/DDBJ whole genome shotgun (WGS) entry which is preliminary data.</text>
</comment>
<reference evidence="1 2" key="1">
    <citation type="submission" date="2019-07" db="EMBL/GenBank/DDBJ databases">
        <title>Whole genome shotgun sequence of Clostridium butyricum NBRC 3858.</title>
        <authorList>
            <person name="Hosoyama A."/>
            <person name="Uohara A."/>
            <person name="Ohji S."/>
            <person name="Ichikawa N."/>
        </authorList>
    </citation>
    <scope>NUCLEOTIDE SEQUENCE [LARGE SCALE GENOMIC DNA]</scope>
    <source>
        <strain evidence="1 2">NBRC 3858</strain>
    </source>
</reference>